<feature type="domain" description="Cyclin-like" evidence="8">
    <location>
        <begin position="267"/>
        <end position="355"/>
    </location>
</feature>
<dbReference type="InterPro" id="IPR006671">
    <property type="entry name" value="Cyclin_N"/>
</dbReference>
<dbReference type="EMBL" id="BT081272">
    <property type="protein sequence ID" value="ACO15696.1"/>
    <property type="molecule type" value="mRNA"/>
</dbReference>
<keyword evidence="3" id="KW-0132">Cell division</keyword>
<dbReference type="InterPro" id="IPR004367">
    <property type="entry name" value="Cyclin_C-dom"/>
</dbReference>
<accession>C1C343</accession>
<keyword evidence="4 6" id="KW-0195">Cyclin</keyword>
<feature type="domain" description="Cyclin C-terminal" evidence="9">
    <location>
        <begin position="263"/>
        <end position="395"/>
    </location>
</feature>
<evidence type="ECO:0000313" key="10">
    <source>
        <dbReference type="EMBL" id="ACO15696.1"/>
    </source>
</evidence>
<evidence type="ECO:0000256" key="6">
    <source>
        <dbReference type="RuleBase" id="RU000383"/>
    </source>
</evidence>
<evidence type="ECO:0000256" key="1">
    <source>
        <dbReference type="ARBA" id="ARBA00003222"/>
    </source>
</evidence>
<proteinExistence type="evidence at transcript level"/>
<feature type="compositionally biased region" description="Polar residues" evidence="7">
    <location>
        <begin position="1"/>
        <end position="18"/>
    </location>
</feature>
<dbReference type="GO" id="GO:0016538">
    <property type="term" value="F:cyclin-dependent protein serine/threonine kinase regulator activity"/>
    <property type="evidence" value="ECO:0007669"/>
    <property type="project" value="InterPro"/>
</dbReference>
<feature type="domain" description="Cyclin-like" evidence="8">
    <location>
        <begin position="168"/>
        <end position="254"/>
    </location>
</feature>
<name>C1C343_CALCM</name>
<keyword evidence="5" id="KW-0131">Cell cycle</keyword>
<evidence type="ECO:0000259" key="9">
    <source>
        <dbReference type="SMART" id="SM01332"/>
    </source>
</evidence>
<dbReference type="CDD" id="cd20507">
    <property type="entry name" value="CYCLIN_CCNB1-like_rpt1"/>
    <property type="match status" value="1"/>
</dbReference>
<comment type="similarity">
    <text evidence="2">Belongs to the cyclin family. Cyclin AB subfamily.</text>
</comment>
<dbReference type="GO" id="GO:0051301">
    <property type="term" value="P:cell division"/>
    <property type="evidence" value="ECO:0007669"/>
    <property type="project" value="UniProtKB-KW"/>
</dbReference>
<dbReference type="Pfam" id="PF02984">
    <property type="entry name" value="Cyclin_C"/>
    <property type="match status" value="1"/>
</dbReference>
<dbReference type="FunFam" id="1.10.472.10:FF:000198">
    <property type="entry name" value="G2/mitotic-specific cyclin-B1"/>
    <property type="match status" value="1"/>
</dbReference>
<evidence type="ECO:0000256" key="7">
    <source>
        <dbReference type="SAM" id="MobiDB-lite"/>
    </source>
</evidence>
<dbReference type="InterPro" id="IPR036915">
    <property type="entry name" value="Cyclin-like_sf"/>
</dbReference>
<dbReference type="InterPro" id="IPR013763">
    <property type="entry name" value="Cyclin-like_dom"/>
</dbReference>
<reference evidence="10" key="1">
    <citation type="submission" date="2009-03" db="EMBL/GenBank/DDBJ databases">
        <title>Caligus clemensi ESTs and full-length cDNAs.</title>
        <authorList>
            <person name="Yasuike M."/>
            <person name="von Schalburg K."/>
            <person name="Cooper G."/>
            <person name="Leong J."/>
            <person name="Jones S.R.M."/>
            <person name="Koop B.F."/>
        </authorList>
    </citation>
    <scope>NUCLEOTIDE SEQUENCE</scope>
    <source>
        <tissue evidence="10">Whole</tissue>
    </source>
</reference>
<dbReference type="Gene3D" id="1.10.472.10">
    <property type="entry name" value="Cyclin-like"/>
    <property type="match status" value="2"/>
</dbReference>
<evidence type="ECO:0000256" key="4">
    <source>
        <dbReference type="ARBA" id="ARBA00023127"/>
    </source>
</evidence>
<dbReference type="PROSITE" id="PS00292">
    <property type="entry name" value="CYCLINS"/>
    <property type="match status" value="1"/>
</dbReference>
<gene>
    <name evidence="10" type="primary">CCNB</name>
</gene>
<dbReference type="Pfam" id="PF00134">
    <property type="entry name" value="Cyclin_N"/>
    <property type="match status" value="1"/>
</dbReference>
<evidence type="ECO:0000256" key="5">
    <source>
        <dbReference type="ARBA" id="ARBA00023306"/>
    </source>
</evidence>
<dbReference type="AlphaFoldDB" id="C1C343"/>
<dbReference type="InterPro" id="IPR048258">
    <property type="entry name" value="Cyclins_cyclin-box"/>
</dbReference>
<dbReference type="GO" id="GO:0044772">
    <property type="term" value="P:mitotic cell cycle phase transition"/>
    <property type="evidence" value="ECO:0007669"/>
    <property type="project" value="InterPro"/>
</dbReference>
<evidence type="ECO:0000256" key="2">
    <source>
        <dbReference type="ARBA" id="ARBA00006955"/>
    </source>
</evidence>
<comment type="function">
    <text evidence="1">Essential for the control of the cell cycle at the G2/M (mitosis) transition.</text>
</comment>
<dbReference type="PANTHER" id="PTHR10177">
    <property type="entry name" value="CYCLINS"/>
    <property type="match status" value="1"/>
</dbReference>
<dbReference type="InterPro" id="IPR039361">
    <property type="entry name" value="Cyclin"/>
</dbReference>
<dbReference type="SUPFAM" id="SSF47954">
    <property type="entry name" value="Cyclin-like"/>
    <property type="match status" value="2"/>
</dbReference>
<sequence length="396" mass="44464">MATTRNLRSSVLDNNQEAISRPGKLLAGPKAEDTGRSALGSIGNVVSRGRALPSSKGALVAQKKPERTLIRPKALPSLEEVVVKTSSNASKSLPEAPLIPSSPGFSSLAVEDIDREDTSDPQMVTEFVNDVYGYLRYLEKAQEIRQNYLSSHSSPVTITPKMRSVLIDWLVDVHQQFKLTQETLYLTVYIIDRYLQAEAHNTQKKTVQLIGVTAMFIASKYEEMYAPEIGDFVFITDNTYSDAQIRLMETKIMFTIDFQLGRPPPLHFLRRNSKAGFVNAKIHALAEFIMELSLVDYKLAHIYPSLLAAAALAYAMRVFDQNSNTSLTEMWTPTLVYYSSYTIQSIMPLLKELARLVQKTVNAPEDTKLMQVRKKYSNKKIPLYRQSASAQINHCS</sequence>
<feature type="region of interest" description="Disordered" evidence="7">
    <location>
        <begin position="1"/>
        <end position="34"/>
    </location>
</feature>
<evidence type="ECO:0000259" key="8">
    <source>
        <dbReference type="SMART" id="SM00385"/>
    </source>
</evidence>
<dbReference type="SMART" id="SM01332">
    <property type="entry name" value="Cyclin_C"/>
    <property type="match status" value="1"/>
</dbReference>
<dbReference type="SMART" id="SM00385">
    <property type="entry name" value="CYCLIN"/>
    <property type="match status" value="2"/>
</dbReference>
<evidence type="ECO:0000256" key="3">
    <source>
        <dbReference type="ARBA" id="ARBA00022618"/>
    </source>
</evidence>
<protein>
    <submittedName>
        <fullName evidence="10">G2/mitotic-specific cyclin-B</fullName>
    </submittedName>
</protein>
<organism evidence="10">
    <name type="scientific">Caligus clemensi</name>
    <name type="common">Sea louse</name>
    <dbReference type="NCBI Taxonomy" id="344056"/>
    <lineage>
        <taxon>Eukaryota</taxon>
        <taxon>Metazoa</taxon>
        <taxon>Ecdysozoa</taxon>
        <taxon>Arthropoda</taxon>
        <taxon>Crustacea</taxon>
        <taxon>Multicrustacea</taxon>
        <taxon>Hexanauplia</taxon>
        <taxon>Copepoda</taxon>
        <taxon>Siphonostomatoida</taxon>
        <taxon>Caligidae</taxon>
        <taxon>Caligus</taxon>
    </lineage>
</organism>
<dbReference type="GO" id="GO:0005829">
    <property type="term" value="C:cytosol"/>
    <property type="evidence" value="ECO:0007669"/>
    <property type="project" value="UniProtKB-ARBA"/>
</dbReference>